<feature type="non-terminal residue" evidence="1">
    <location>
        <position position="107"/>
    </location>
</feature>
<organism evidence="1 2">
    <name type="scientific">Ambispora leptoticha</name>
    <dbReference type="NCBI Taxonomy" id="144679"/>
    <lineage>
        <taxon>Eukaryota</taxon>
        <taxon>Fungi</taxon>
        <taxon>Fungi incertae sedis</taxon>
        <taxon>Mucoromycota</taxon>
        <taxon>Glomeromycotina</taxon>
        <taxon>Glomeromycetes</taxon>
        <taxon>Archaeosporales</taxon>
        <taxon>Ambisporaceae</taxon>
        <taxon>Ambispora</taxon>
    </lineage>
</organism>
<keyword evidence="2" id="KW-1185">Reference proteome</keyword>
<proteinExistence type="predicted"/>
<comment type="caution">
    <text evidence="1">The sequence shown here is derived from an EMBL/GenBank/DDBJ whole genome shotgun (WGS) entry which is preliminary data.</text>
</comment>
<dbReference type="EMBL" id="CAJVPS010036268">
    <property type="protein sequence ID" value="CAG8742951.1"/>
    <property type="molecule type" value="Genomic_DNA"/>
</dbReference>
<accession>A0A9N9NLX1</accession>
<protein>
    <submittedName>
        <fullName evidence="1">5302_t:CDS:1</fullName>
    </submittedName>
</protein>
<evidence type="ECO:0000313" key="2">
    <source>
        <dbReference type="Proteomes" id="UP000789508"/>
    </source>
</evidence>
<dbReference type="OrthoDB" id="2448073at2759"/>
<sequence>DFEFQDDVANMSDVFDVMTPEEIFNWKLKCVSKLLAETPSFQNILLCKDYENKDGDVNVHPINNFLAVYGIRSSHLRKIGSEHAIIIHKGKNSAQCKRLRQLALRHK</sequence>
<evidence type="ECO:0000313" key="1">
    <source>
        <dbReference type="EMBL" id="CAG8742951.1"/>
    </source>
</evidence>
<gene>
    <name evidence="1" type="ORF">ALEPTO_LOCUS13023</name>
</gene>
<dbReference type="AlphaFoldDB" id="A0A9N9NLX1"/>
<feature type="non-terminal residue" evidence="1">
    <location>
        <position position="1"/>
    </location>
</feature>
<name>A0A9N9NLX1_9GLOM</name>
<dbReference type="Proteomes" id="UP000789508">
    <property type="component" value="Unassembled WGS sequence"/>
</dbReference>
<reference evidence="1" key="1">
    <citation type="submission" date="2021-06" db="EMBL/GenBank/DDBJ databases">
        <authorList>
            <person name="Kallberg Y."/>
            <person name="Tangrot J."/>
            <person name="Rosling A."/>
        </authorList>
    </citation>
    <scope>NUCLEOTIDE SEQUENCE</scope>
    <source>
        <strain evidence="1">FL130A</strain>
    </source>
</reference>